<feature type="domain" description="TonB-dependent receptor plug" evidence="12">
    <location>
        <begin position="116"/>
        <end position="222"/>
    </location>
</feature>
<dbReference type="GO" id="GO:0015344">
    <property type="term" value="F:siderophore uptake transmembrane transporter activity"/>
    <property type="evidence" value="ECO:0007669"/>
    <property type="project" value="TreeGrafter"/>
</dbReference>
<dbReference type="GO" id="GO:0044718">
    <property type="term" value="P:siderophore transmembrane transport"/>
    <property type="evidence" value="ECO:0007669"/>
    <property type="project" value="TreeGrafter"/>
</dbReference>
<keyword evidence="5 9" id="KW-0798">TonB box</keyword>
<dbReference type="Gene3D" id="2.60.40.1120">
    <property type="entry name" value="Carboxypeptidase-like, regulatory domain"/>
    <property type="match status" value="1"/>
</dbReference>
<keyword evidence="14" id="KW-1185">Reference proteome</keyword>
<evidence type="ECO:0000259" key="11">
    <source>
        <dbReference type="Pfam" id="PF00593"/>
    </source>
</evidence>
<accession>A0A937ABQ4</accession>
<evidence type="ECO:0000256" key="1">
    <source>
        <dbReference type="ARBA" id="ARBA00004571"/>
    </source>
</evidence>
<feature type="chain" id="PRO_5036783743" evidence="10">
    <location>
        <begin position="23"/>
        <end position="747"/>
    </location>
</feature>
<name>A0A937ABQ4_9BACT</name>
<dbReference type="SUPFAM" id="SSF49464">
    <property type="entry name" value="Carboxypeptidase regulatory domain-like"/>
    <property type="match status" value="1"/>
</dbReference>
<keyword evidence="4 8" id="KW-0812">Transmembrane</keyword>
<evidence type="ECO:0000256" key="4">
    <source>
        <dbReference type="ARBA" id="ARBA00022692"/>
    </source>
</evidence>
<keyword evidence="7 8" id="KW-0998">Cell outer membrane</keyword>
<dbReference type="Gene3D" id="2.40.170.20">
    <property type="entry name" value="TonB-dependent receptor, beta-barrel domain"/>
    <property type="match status" value="1"/>
</dbReference>
<evidence type="ECO:0000256" key="5">
    <source>
        <dbReference type="ARBA" id="ARBA00023077"/>
    </source>
</evidence>
<evidence type="ECO:0000313" key="14">
    <source>
        <dbReference type="Proteomes" id="UP000642920"/>
    </source>
</evidence>
<feature type="domain" description="TonB-dependent receptor-like beta-barrel" evidence="11">
    <location>
        <begin position="337"/>
        <end position="703"/>
    </location>
</feature>
<dbReference type="Pfam" id="PF00593">
    <property type="entry name" value="TonB_dep_Rec_b-barrel"/>
    <property type="match status" value="1"/>
</dbReference>
<keyword evidence="3 8" id="KW-1134">Transmembrane beta strand</keyword>
<feature type="signal peptide" evidence="10">
    <location>
        <begin position="1"/>
        <end position="22"/>
    </location>
</feature>
<proteinExistence type="inferred from homology"/>
<evidence type="ECO:0000256" key="6">
    <source>
        <dbReference type="ARBA" id="ARBA00023136"/>
    </source>
</evidence>
<protein>
    <submittedName>
        <fullName evidence="13">TonB-dependent receptor plug domain-containing protein</fullName>
    </submittedName>
</protein>
<evidence type="ECO:0000256" key="3">
    <source>
        <dbReference type="ARBA" id="ARBA00022452"/>
    </source>
</evidence>
<dbReference type="InterPro" id="IPR000531">
    <property type="entry name" value="Beta-barrel_TonB"/>
</dbReference>
<dbReference type="PROSITE" id="PS52016">
    <property type="entry name" value="TONB_DEPENDENT_REC_3"/>
    <property type="match status" value="1"/>
</dbReference>
<dbReference type="InterPro" id="IPR039426">
    <property type="entry name" value="TonB-dep_rcpt-like"/>
</dbReference>
<comment type="caution">
    <text evidence="13">The sequence shown here is derived from an EMBL/GenBank/DDBJ whole genome shotgun (WGS) entry which is preliminary data.</text>
</comment>
<dbReference type="InterPro" id="IPR012910">
    <property type="entry name" value="Plug_dom"/>
</dbReference>
<sequence>MNYLKITILLIGICLLPDALQAQNIELSGFIQSDSGEPLSDVNILLNDEIGTSTNKFGAYKIELEPGNYQIKLSHVGFESVSKEIMLTADTKENFTLSECSIQLKDVMVSVDEKKNLQKISKIDINLRPIQSSQEVLRIIPGLFIAQHAGGGKAEQIFLRGFDIDHGTDITLSVDGMPVNMVSHAHGQGYSDLHFLIPETIEQVDFNKGPYYADQGNFNTAGYAGFKTKSYLDKSSVKLEGGQFGTLRTVSMIDLLDKKEKQDLYFASEFYLTDGYFESDQNFSRINFMGKYSTRLADNSLIEASASTFTSSWDASGQIPVRAVESGMISRFGSIDDTEGGETSRTNLNLQYLKPIDDQSSLSHQLYLIDYKFNLVSNFTFFLEDPINGDQITQSEARKIYGYKGSYERDDRLAGVDVFTTVGGGIRYDDVNDIRLSKTINRKEVLFDYARGDVDELNFNAYVSENMQFNSRFSATASLRYDYFVFNYVDKLQTNYETQSEERGILSPKLNLNYKLNQSVNLFAKGGIGFHSNDTRVVVAQNGEDILPKAYSSDIGSTFKPFPNMTVNAALWYLFLEQEFVYVGDAGIVEPSGRTERKGIGVSVRYQLLDWLYFDTDVNLTDPVALDEDEGNNNIPLAPTFTSIGGLSFDFKNGINGSLRYRYLDDRPANEDNSITAEGYFLLDAVLNYTRPSFQIGLSVENILDEEWKEAQFETESRLRNELEPTSEIHFTPGTPFFARASLTYFF</sequence>
<evidence type="ECO:0000256" key="7">
    <source>
        <dbReference type="ARBA" id="ARBA00023237"/>
    </source>
</evidence>
<keyword evidence="2 8" id="KW-0813">Transport</keyword>
<dbReference type="AlphaFoldDB" id="A0A937ABQ4"/>
<evidence type="ECO:0000259" key="12">
    <source>
        <dbReference type="Pfam" id="PF07715"/>
    </source>
</evidence>
<evidence type="ECO:0000256" key="8">
    <source>
        <dbReference type="PROSITE-ProRule" id="PRU01360"/>
    </source>
</evidence>
<dbReference type="GO" id="GO:0009279">
    <property type="term" value="C:cell outer membrane"/>
    <property type="evidence" value="ECO:0007669"/>
    <property type="project" value="UniProtKB-SubCell"/>
</dbReference>
<reference evidence="13" key="1">
    <citation type="submission" date="2021-01" db="EMBL/GenBank/DDBJ databases">
        <title>Marivirga sp. nov., isolated from intertidal surface sediments.</title>
        <authorList>
            <person name="Zhang M."/>
        </authorList>
    </citation>
    <scope>NUCLEOTIDE SEQUENCE</scope>
    <source>
        <strain evidence="13">SM1354</strain>
    </source>
</reference>
<dbReference type="InterPro" id="IPR008969">
    <property type="entry name" value="CarboxyPept-like_regulatory"/>
</dbReference>
<keyword evidence="10" id="KW-0732">Signal</keyword>
<organism evidence="13 14">
    <name type="scientific">Marivirga atlantica</name>
    <dbReference type="NCBI Taxonomy" id="1548457"/>
    <lineage>
        <taxon>Bacteria</taxon>
        <taxon>Pseudomonadati</taxon>
        <taxon>Bacteroidota</taxon>
        <taxon>Cytophagia</taxon>
        <taxon>Cytophagales</taxon>
        <taxon>Marivirgaceae</taxon>
        <taxon>Marivirga</taxon>
    </lineage>
</organism>
<keyword evidence="13" id="KW-0675">Receptor</keyword>
<dbReference type="Pfam" id="PF13715">
    <property type="entry name" value="CarbopepD_reg_2"/>
    <property type="match status" value="1"/>
</dbReference>
<dbReference type="Proteomes" id="UP000642920">
    <property type="component" value="Unassembled WGS sequence"/>
</dbReference>
<evidence type="ECO:0000256" key="10">
    <source>
        <dbReference type="SAM" id="SignalP"/>
    </source>
</evidence>
<dbReference type="RefSeq" id="WP_201916575.1">
    <property type="nucleotide sequence ID" value="NZ_JAERQG010000001.1"/>
</dbReference>
<dbReference type="PANTHER" id="PTHR30069:SF36">
    <property type="entry name" value="BLL6948 PROTEIN"/>
    <property type="match status" value="1"/>
</dbReference>
<dbReference type="Pfam" id="PF07715">
    <property type="entry name" value="Plug"/>
    <property type="match status" value="1"/>
</dbReference>
<dbReference type="PANTHER" id="PTHR30069">
    <property type="entry name" value="TONB-DEPENDENT OUTER MEMBRANE RECEPTOR"/>
    <property type="match status" value="1"/>
</dbReference>
<dbReference type="SUPFAM" id="SSF56935">
    <property type="entry name" value="Porins"/>
    <property type="match status" value="1"/>
</dbReference>
<keyword evidence="6 8" id="KW-0472">Membrane</keyword>
<evidence type="ECO:0000256" key="9">
    <source>
        <dbReference type="RuleBase" id="RU003357"/>
    </source>
</evidence>
<gene>
    <name evidence="13" type="ORF">JKP34_00445</name>
</gene>
<comment type="subcellular location">
    <subcellularLocation>
        <location evidence="1 8">Cell outer membrane</location>
        <topology evidence="1 8">Multi-pass membrane protein</topology>
    </subcellularLocation>
</comment>
<comment type="similarity">
    <text evidence="8 9">Belongs to the TonB-dependent receptor family.</text>
</comment>
<evidence type="ECO:0000256" key="2">
    <source>
        <dbReference type="ARBA" id="ARBA00022448"/>
    </source>
</evidence>
<dbReference type="InterPro" id="IPR036942">
    <property type="entry name" value="Beta-barrel_TonB_sf"/>
</dbReference>
<dbReference type="Gene3D" id="2.170.130.10">
    <property type="entry name" value="TonB-dependent receptor, plug domain"/>
    <property type="match status" value="1"/>
</dbReference>
<evidence type="ECO:0000313" key="13">
    <source>
        <dbReference type="EMBL" id="MBL0763696.1"/>
    </source>
</evidence>
<dbReference type="InterPro" id="IPR037066">
    <property type="entry name" value="Plug_dom_sf"/>
</dbReference>
<dbReference type="EMBL" id="JAERQG010000001">
    <property type="protein sequence ID" value="MBL0763696.1"/>
    <property type="molecule type" value="Genomic_DNA"/>
</dbReference>